<feature type="transmembrane region" description="Helical" evidence="1">
    <location>
        <begin position="111"/>
        <end position="135"/>
    </location>
</feature>
<sequence>MKGYEFLIVLWFFATQFSKHRWSLFYAHGKALHSLQLHEMHSCFITAWCFLLFHLLGSEIDQFFLGLLLSGLDDKIKVFYLAGMITQFMFLLAVFYLHRIRRCLFSKVARICLYTTIIVMSIQMMELIARGYFYYHELTPIYRSVGWASNILAISALSVYPIRQTLIYFKKSKQI</sequence>
<feature type="transmembrane region" description="Helical" evidence="1">
    <location>
        <begin position="141"/>
        <end position="162"/>
    </location>
</feature>
<evidence type="ECO:0000313" key="2">
    <source>
        <dbReference type="EMBL" id="CAH9052095.1"/>
    </source>
</evidence>
<evidence type="ECO:0008006" key="4">
    <source>
        <dbReference type="Google" id="ProtNLM"/>
    </source>
</evidence>
<feature type="transmembrane region" description="Helical" evidence="1">
    <location>
        <begin position="78"/>
        <end position="99"/>
    </location>
</feature>
<evidence type="ECO:0000256" key="1">
    <source>
        <dbReference type="SAM" id="Phobius"/>
    </source>
</evidence>
<keyword evidence="1" id="KW-0472">Membrane</keyword>
<dbReference type="EMBL" id="CAMAPD010000002">
    <property type="protein sequence ID" value="CAH9052095.1"/>
    <property type="molecule type" value="Genomic_DNA"/>
</dbReference>
<keyword evidence="1" id="KW-1133">Transmembrane helix</keyword>
<reference evidence="2 3" key="1">
    <citation type="submission" date="2022-07" db="EMBL/GenBank/DDBJ databases">
        <authorList>
            <person name="Criscuolo A."/>
        </authorList>
    </citation>
    <scope>NUCLEOTIDE SEQUENCE [LARGE SCALE GENOMIC DNA]</scope>
    <source>
        <strain evidence="3">CIP 111951</strain>
    </source>
</reference>
<comment type="caution">
    <text evidence="2">The sequence shown here is derived from an EMBL/GenBank/DDBJ whole genome shotgun (WGS) entry which is preliminary data.</text>
</comment>
<protein>
    <recommendedName>
        <fullName evidence="4">Rod shape-determining protein MreD</fullName>
    </recommendedName>
</protein>
<proteinExistence type="predicted"/>
<accession>A0ABM9GE61</accession>
<organism evidence="2 3">
    <name type="scientific">Pseudoalteromonas holothuriae</name>
    <dbReference type="NCBI Taxonomy" id="2963714"/>
    <lineage>
        <taxon>Bacteria</taxon>
        <taxon>Pseudomonadati</taxon>
        <taxon>Pseudomonadota</taxon>
        <taxon>Gammaproteobacteria</taxon>
        <taxon>Alteromonadales</taxon>
        <taxon>Pseudoalteromonadaceae</taxon>
        <taxon>Pseudoalteromonas</taxon>
    </lineage>
</organism>
<dbReference type="Proteomes" id="UP001152485">
    <property type="component" value="Unassembled WGS sequence"/>
</dbReference>
<name>A0ABM9GE61_9GAMM</name>
<feature type="transmembrane region" description="Helical" evidence="1">
    <location>
        <begin position="39"/>
        <end position="58"/>
    </location>
</feature>
<evidence type="ECO:0000313" key="3">
    <source>
        <dbReference type="Proteomes" id="UP001152485"/>
    </source>
</evidence>
<gene>
    <name evidence="2" type="ORF">PSECIP111951_00547</name>
</gene>
<keyword evidence="1" id="KW-0812">Transmembrane</keyword>